<dbReference type="RefSeq" id="WP_072477621.1">
    <property type="nucleotide sequence ID" value="NZ_FPJG01000006.1"/>
</dbReference>
<keyword evidence="1" id="KW-0472">Membrane</keyword>
<evidence type="ECO:0000313" key="3">
    <source>
        <dbReference type="Proteomes" id="UP000182740"/>
    </source>
</evidence>
<proteinExistence type="predicted"/>
<dbReference type="STRING" id="546364.SAMN04489730_3889"/>
<evidence type="ECO:0000256" key="1">
    <source>
        <dbReference type="SAM" id="Phobius"/>
    </source>
</evidence>
<dbReference type="EMBL" id="FPJG01000006">
    <property type="protein sequence ID" value="SFW75122.1"/>
    <property type="molecule type" value="Genomic_DNA"/>
</dbReference>
<dbReference type="Proteomes" id="UP000182740">
    <property type="component" value="Unassembled WGS sequence"/>
</dbReference>
<reference evidence="3" key="1">
    <citation type="submission" date="2016-11" db="EMBL/GenBank/DDBJ databases">
        <authorList>
            <person name="Varghese N."/>
            <person name="Submissions S."/>
        </authorList>
    </citation>
    <scope>NUCLEOTIDE SEQUENCE [LARGE SCALE GENOMIC DNA]</scope>
    <source>
        <strain evidence="3">DSM 44671</strain>
    </source>
</reference>
<keyword evidence="1" id="KW-0812">Transmembrane</keyword>
<gene>
    <name evidence="2" type="ORF">SAMN04489730_3889</name>
</gene>
<name>A0A1K1RTB3_9PSEU</name>
<organism evidence="2 3">
    <name type="scientific">Amycolatopsis australiensis</name>
    <dbReference type="NCBI Taxonomy" id="546364"/>
    <lineage>
        <taxon>Bacteria</taxon>
        <taxon>Bacillati</taxon>
        <taxon>Actinomycetota</taxon>
        <taxon>Actinomycetes</taxon>
        <taxon>Pseudonocardiales</taxon>
        <taxon>Pseudonocardiaceae</taxon>
        <taxon>Amycolatopsis</taxon>
    </lineage>
</organism>
<evidence type="ECO:0000313" key="2">
    <source>
        <dbReference type="EMBL" id="SFW75122.1"/>
    </source>
</evidence>
<sequence>MRTTPSSDPSWAYPPASAVLTRWYGCRRGRALTTLTLVAGFAGTVFAPLTEHLSWWTSYLVLVAWFAPVRPPGGWGSRRW</sequence>
<accession>A0A1K1RTB3</accession>
<feature type="transmembrane region" description="Helical" evidence="1">
    <location>
        <begin position="31"/>
        <end position="47"/>
    </location>
</feature>
<dbReference type="AlphaFoldDB" id="A0A1K1RTB3"/>
<keyword evidence="3" id="KW-1185">Reference proteome</keyword>
<protein>
    <submittedName>
        <fullName evidence="2">Uncharacterized protein</fullName>
    </submittedName>
</protein>
<keyword evidence="1" id="KW-1133">Transmembrane helix</keyword>